<feature type="region of interest" description="Disordered" evidence="1">
    <location>
        <begin position="59"/>
        <end position="90"/>
    </location>
</feature>
<feature type="chain" id="PRO_5019804183" evidence="2">
    <location>
        <begin position="21"/>
        <end position="204"/>
    </location>
</feature>
<accession>A0A495D0Q9</accession>
<evidence type="ECO:0000313" key="3">
    <source>
        <dbReference type="EMBL" id="RKQ95122.1"/>
    </source>
</evidence>
<proteinExistence type="predicted"/>
<evidence type="ECO:0000313" key="4">
    <source>
        <dbReference type="Proteomes" id="UP000273675"/>
    </source>
</evidence>
<dbReference type="AlphaFoldDB" id="A0A495D0Q9"/>
<keyword evidence="2" id="KW-0732">Signal</keyword>
<comment type="caution">
    <text evidence="3">The sequence shown here is derived from an EMBL/GenBank/DDBJ whole genome shotgun (WGS) entry which is preliminary data.</text>
</comment>
<feature type="signal peptide" evidence="2">
    <location>
        <begin position="1"/>
        <end position="20"/>
    </location>
</feature>
<reference evidence="3 4" key="1">
    <citation type="submission" date="2018-10" db="EMBL/GenBank/DDBJ databases">
        <title>Genomic Encyclopedia of Type Strains, Phase IV (KMG-IV): sequencing the most valuable type-strain genomes for metagenomic binning, comparative biology and taxonomic classification.</title>
        <authorList>
            <person name="Goeker M."/>
        </authorList>
    </citation>
    <scope>NUCLEOTIDE SEQUENCE [LARGE SCALE GENOMIC DNA]</scope>
    <source>
        <strain evidence="3 4">DSM 4734</strain>
    </source>
</reference>
<name>A0A495D0Q9_9PROT</name>
<evidence type="ECO:0000256" key="1">
    <source>
        <dbReference type="SAM" id="MobiDB-lite"/>
    </source>
</evidence>
<dbReference type="EMBL" id="RBIM01000007">
    <property type="protein sequence ID" value="RKQ95122.1"/>
    <property type="molecule type" value="Genomic_DNA"/>
</dbReference>
<sequence>MMRIILIAGLMALTTATAGAQQQPYFCPAPEDVWVMDKEFPDAPAWRYEARVRGNALGADSTDFRRQSRPVRVPTRPASSVRGRAPSTTQNRPIVAPMLTHARAVGVDANPFVSNPDMPPVMAALEWVAAEAGQFGSVCRYSLQDGQPSGRNATATIPINRRDCEAQPGTMVWRHDSQVSGWSCEASRTDCLFFCAAEAVLETW</sequence>
<organism evidence="3 4">
    <name type="scientific">Maricaulis maris</name>
    <dbReference type="NCBI Taxonomy" id="74318"/>
    <lineage>
        <taxon>Bacteria</taxon>
        <taxon>Pseudomonadati</taxon>
        <taxon>Pseudomonadota</taxon>
        <taxon>Alphaproteobacteria</taxon>
        <taxon>Maricaulales</taxon>
        <taxon>Maricaulaceae</taxon>
        <taxon>Maricaulis</taxon>
    </lineage>
</organism>
<dbReference type="OrthoDB" id="9948895at2"/>
<dbReference type="Proteomes" id="UP000273675">
    <property type="component" value="Unassembled WGS sequence"/>
</dbReference>
<dbReference type="RefSeq" id="WP_121212165.1">
    <property type="nucleotide sequence ID" value="NZ_RBIM01000007.1"/>
</dbReference>
<gene>
    <name evidence="3" type="ORF">C7435_2809</name>
</gene>
<evidence type="ECO:0000256" key="2">
    <source>
        <dbReference type="SAM" id="SignalP"/>
    </source>
</evidence>
<protein>
    <submittedName>
        <fullName evidence="3">Uncharacterized protein</fullName>
    </submittedName>
</protein>